<dbReference type="InterPro" id="IPR003594">
    <property type="entry name" value="HATPase_dom"/>
</dbReference>
<dbReference type="FunCoup" id="A0A401GIA5">
    <property type="interactions" value="444"/>
</dbReference>
<dbReference type="CDD" id="cd16927">
    <property type="entry name" value="HATPase_Hsp90-like"/>
    <property type="match status" value="1"/>
</dbReference>
<evidence type="ECO:0000256" key="2">
    <source>
        <dbReference type="ARBA" id="ARBA00008239"/>
    </source>
</evidence>
<feature type="binding site" evidence="7">
    <location>
        <position position="237"/>
    </location>
    <ligand>
        <name>ATP</name>
        <dbReference type="ChEBI" id="CHEBI:30616"/>
    </ligand>
</feature>
<comment type="caution">
    <text evidence="10">The sequence shown here is derived from an EMBL/GenBank/DDBJ whole genome shotgun (WGS) entry which is preliminary data.</text>
</comment>
<dbReference type="Pfam" id="PF00183">
    <property type="entry name" value="HSP90"/>
    <property type="match status" value="1"/>
</dbReference>
<evidence type="ECO:0000256" key="3">
    <source>
        <dbReference type="ARBA" id="ARBA00022490"/>
    </source>
</evidence>
<dbReference type="Gene3D" id="3.30.565.10">
    <property type="entry name" value="Histidine kinase-like ATPase, C-terminal domain"/>
    <property type="match status" value="1"/>
</dbReference>
<accession>A0A401GIA5</accession>
<dbReference type="Gene3D" id="3.30.230.80">
    <property type="match status" value="1"/>
</dbReference>
<dbReference type="InterPro" id="IPR019805">
    <property type="entry name" value="Heat_shock_protein_90_CS"/>
</dbReference>
<dbReference type="AlphaFoldDB" id="A0A401GIA5"/>
<dbReference type="InterPro" id="IPR036890">
    <property type="entry name" value="HATPase_C_sf"/>
</dbReference>
<evidence type="ECO:0000256" key="5">
    <source>
        <dbReference type="ARBA" id="ARBA00022840"/>
    </source>
</evidence>
<protein>
    <submittedName>
        <fullName evidence="10">Heat shock protein 90 homolog</fullName>
    </submittedName>
</protein>
<feature type="compositionally biased region" description="Acidic residues" evidence="8">
    <location>
        <begin position="282"/>
        <end position="296"/>
    </location>
</feature>
<dbReference type="GO" id="GO:0016887">
    <property type="term" value="F:ATP hydrolysis activity"/>
    <property type="evidence" value="ECO:0007669"/>
    <property type="project" value="InterPro"/>
</dbReference>
<keyword evidence="6" id="KW-0143">Chaperone</keyword>
<dbReference type="InterPro" id="IPR020568">
    <property type="entry name" value="Ribosomal_Su5_D2-typ_SF"/>
</dbReference>
<dbReference type="GO" id="GO:0005524">
    <property type="term" value="F:ATP binding"/>
    <property type="evidence" value="ECO:0007669"/>
    <property type="project" value="UniProtKB-KW"/>
</dbReference>
<dbReference type="Gene3D" id="3.40.50.11260">
    <property type="match status" value="1"/>
</dbReference>
<dbReference type="SMART" id="SM00387">
    <property type="entry name" value="HATPase_c"/>
    <property type="match status" value="1"/>
</dbReference>
<dbReference type="GeneID" id="38778824"/>
<dbReference type="GO" id="GO:0005737">
    <property type="term" value="C:cytoplasm"/>
    <property type="evidence" value="ECO:0007669"/>
    <property type="project" value="UniProtKB-SubCell"/>
</dbReference>
<dbReference type="PANTHER" id="PTHR11528">
    <property type="entry name" value="HEAT SHOCK PROTEIN 90 FAMILY MEMBER"/>
    <property type="match status" value="1"/>
</dbReference>
<keyword evidence="5 7" id="KW-0067">ATP-binding</keyword>
<keyword evidence="11" id="KW-1185">Reference proteome</keyword>
<dbReference type="NCBIfam" id="NF003555">
    <property type="entry name" value="PRK05218.1"/>
    <property type="match status" value="1"/>
</dbReference>
<dbReference type="PIRSF" id="PIRSF002583">
    <property type="entry name" value="Hsp90"/>
    <property type="match status" value="1"/>
</dbReference>
<feature type="region of interest" description="Disordered" evidence="8">
    <location>
        <begin position="282"/>
        <end position="318"/>
    </location>
</feature>
<feature type="region of interest" description="Disordered" evidence="8">
    <location>
        <begin position="19"/>
        <end position="41"/>
    </location>
</feature>
<feature type="binding site" evidence="7">
    <location>
        <begin position="165"/>
        <end position="166"/>
    </location>
    <ligand>
        <name>ATP</name>
        <dbReference type="ChEBI" id="CHEBI:30616"/>
    </ligand>
</feature>
<keyword evidence="10" id="KW-0346">Stress response</keyword>
<dbReference type="SUPFAM" id="SSF54211">
    <property type="entry name" value="Ribosomal protein S5 domain 2-like"/>
    <property type="match status" value="1"/>
</dbReference>
<feature type="binding site" evidence="7">
    <location>
        <position position="164"/>
    </location>
    <ligand>
        <name>ATP</name>
        <dbReference type="ChEBI" id="CHEBI:30616"/>
    </ligand>
</feature>
<reference evidence="10 11" key="1">
    <citation type="journal article" date="2018" name="Sci. Rep.">
        <title>Genome sequence of the cauliflower mushroom Sparassis crispa (Hanabiratake) and its association with beneficial usage.</title>
        <authorList>
            <person name="Kiyama R."/>
            <person name="Furutani Y."/>
            <person name="Kawaguchi K."/>
            <person name="Nakanishi T."/>
        </authorList>
    </citation>
    <scope>NUCLEOTIDE SEQUENCE [LARGE SCALE GENOMIC DNA]</scope>
</reference>
<proteinExistence type="inferred from homology"/>
<dbReference type="FunFam" id="3.40.50.11260:FF:000001">
    <property type="entry name" value="Heat shock protein 90 alpha"/>
    <property type="match status" value="1"/>
</dbReference>
<keyword evidence="4 7" id="KW-0547">Nucleotide-binding</keyword>
<dbReference type="SUPFAM" id="SSF55874">
    <property type="entry name" value="ATPase domain of HSP90 chaperone/DNA topoisomerase II/histidine kinase"/>
    <property type="match status" value="1"/>
</dbReference>
<dbReference type="FunFam" id="1.20.120.790:FF:000001">
    <property type="entry name" value="Heat shock protein 90 alpha"/>
    <property type="match status" value="1"/>
</dbReference>
<dbReference type="PROSITE" id="PS00298">
    <property type="entry name" value="HSP90"/>
    <property type="match status" value="1"/>
</dbReference>
<evidence type="ECO:0000256" key="1">
    <source>
        <dbReference type="ARBA" id="ARBA00004496"/>
    </source>
</evidence>
<feature type="compositionally biased region" description="Low complexity" evidence="8">
    <location>
        <begin position="743"/>
        <end position="758"/>
    </location>
</feature>
<dbReference type="Proteomes" id="UP000287166">
    <property type="component" value="Unassembled WGS sequence"/>
</dbReference>
<dbReference type="GO" id="GO:0051082">
    <property type="term" value="F:unfolded protein binding"/>
    <property type="evidence" value="ECO:0007669"/>
    <property type="project" value="InterPro"/>
</dbReference>
<dbReference type="InterPro" id="IPR001404">
    <property type="entry name" value="Hsp90_fam"/>
</dbReference>
<dbReference type="HAMAP" id="MF_00505">
    <property type="entry name" value="HSP90"/>
    <property type="match status" value="1"/>
</dbReference>
<name>A0A401GIA5_9APHY</name>
<dbReference type="EMBL" id="BFAD01000004">
    <property type="protein sequence ID" value="GBE81907.1"/>
    <property type="molecule type" value="Genomic_DNA"/>
</dbReference>
<feature type="binding site" evidence="7">
    <location>
        <position position="99"/>
    </location>
    <ligand>
        <name>ATP</name>
        <dbReference type="ChEBI" id="CHEBI:30616"/>
    </ligand>
</feature>
<evidence type="ECO:0000313" key="10">
    <source>
        <dbReference type="EMBL" id="GBE81907.1"/>
    </source>
</evidence>
<feature type="binding site" evidence="7">
    <location>
        <begin position="185"/>
        <end position="190"/>
    </location>
    <ligand>
        <name>ATP</name>
        <dbReference type="ChEBI" id="CHEBI:30616"/>
    </ligand>
</feature>
<comment type="similarity">
    <text evidence="2">Belongs to the heat shock protein 90 family.</text>
</comment>
<dbReference type="PRINTS" id="PR00775">
    <property type="entry name" value="HEATSHOCK90"/>
</dbReference>
<evidence type="ECO:0000256" key="8">
    <source>
        <dbReference type="SAM" id="MobiDB-lite"/>
    </source>
</evidence>
<dbReference type="Pfam" id="PF13589">
    <property type="entry name" value="HATPase_c_3"/>
    <property type="match status" value="1"/>
</dbReference>
<evidence type="ECO:0000256" key="7">
    <source>
        <dbReference type="PIRSR" id="PIRSR002583-1"/>
    </source>
</evidence>
<feature type="binding site" evidence="7">
    <location>
        <position position="145"/>
    </location>
    <ligand>
        <name>ATP</name>
        <dbReference type="ChEBI" id="CHEBI:30616"/>
    </ligand>
</feature>
<dbReference type="GO" id="GO:0140662">
    <property type="term" value="F:ATP-dependent protein folding chaperone"/>
    <property type="evidence" value="ECO:0007669"/>
    <property type="project" value="InterPro"/>
</dbReference>
<organism evidence="10 11">
    <name type="scientific">Sparassis crispa</name>
    <dbReference type="NCBI Taxonomy" id="139825"/>
    <lineage>
        <taxon>Eukaryota</taxon>
        <taxon>Fungi</taxon>
        <taxon>Dikarya</taxon>
        <taxon>Basidiomycota</taxon>
        <taxon>Agaricomycotina</taxon>
        <taxon>Agaricomycetes</taxon>
        <taxon>Polyporales</taxon>
        <taxon>Sparassidaceae</taxon>
        <taxon>Sparassis</taxon>
    </lineage>
</organism>
<evidence type="ECO:0000259" key="9">
    <source>
        <dbReference type="SMART" id="SM00387"/>
    </source>
</evidence>
<dbReference type="FunFam" id="3.30.565.10:FF:000001">
    <property type="entry name" value="Heat shock protein HSP 90-alpha"/>
    <property type="match status" value="1"/>
</dbReference>
<dbReference type="SUPFAM" id="SSF110942">
    <property type="entry name" value="HSP90 C-terminal domain"/>
    <property type="match status" value="1"/>
</dbReference>
<feature type="binding site" evidence="7">
    <location>
        <position position="158"/>
    </location>
    <ligand>
        <name>ATP</name>
        <dbReference type="ChEBI" id="CHEBI:30616"/>
    </ligand>
</feature>
<dbReference type="OrthoDB" id="28737at2759"/>
<feature type="region of interest" description="Disordered" evidence="8">
    <location>
        <begin position="737"/>
        <end position="767"/>
    </location>
</feature>
<comment type="subcellular location">
    <subcellularLocation>
        <location evidence="1">Cytoplasm</location>
    </subcellularLocation>
</comment>
<dbReference type="Gene3D" id="1.20.120.790">
    <property type="entry name" value="Heat shock protein 90, C-terminal domain"/>
    <property type="match status" value="1"/>
</dbReference>
<evidence type="ECO:0000256" key="4">
    <source>
        <dbReference type="ARBA" id="ARBA00022741"/>
    </source>
</evidence>
<feature type="domain" description="Histidine kinase/HSP90-like ATPase" evidence="9">
    <location>
        <begin position="92"/>
        <end position="230"/>
    </location>
</feature>
<feature type="binding site" evidence="7">
    <location>
        <position position="150"/>
    </location>
    <ligand>
        <name>ATP</name>
        <dbReference type="ChEBI" id="CHEBI:30616"/>
    </ligand>
</feature>
<dbReference type="InterPro" id="IPR037196">
    <property type="entry name" value="HSP90_C"/>
</dbReference>
<feature type="binding site" evidence="7">
    <location>
        <position position="438"/>
    </location>
    <ligand>
        <name>ATP</name>
        <dbReference type="ChEBI" id="CHEBI:30616"/>
    </ligand>
</feature>
<sequence length="767" mass="87065">MEGRRKQSKVHDIQGCVRTPTKADGSFENQNSSKYIKTPSLPPPLLTAQSPSISYHQSLCISRPQKMATESFGFQAEISQLLDLIINTFYSNKEIFLREIISNGSDALDKIRYASLTDPSVLDTGKDLYIRIVPDKENKVLSIRDTGVGMTKADMVNNLGTIAKSGTKGFMEALSSGADISMIGQFGVGFYSSYLVAERVQVISKHNDDEQYIWESAAGGTFTITPDTVNPPLGRGTDIRLYLKEDQLEYLEEKRIKDVVKKHSEFISYPIQLAVTKEVEKEVEDEEEEAKVEEEEEKPKIEEVEDEDTEKPKKTKKIKEKEVSNEELNKTKPIWTRNPSEITSEEYAAFYKSLTNDWEEHLAVKHFSVEGQLEFKAILFVPKRAPFDLFETKKKRNNIKLYVRRVFIMDDCEDLIPEYLNFVKGIVDSEDLPLNISRETLQQNKILKVIRKNIVKKCMDLFTEIAEDKDNFQKFYEAFGKNIKLGIHEDAQNRSKLAEFLRFYSTRAAEEQTSLKDYITRMPEVQKNVYYLTGESLSSVKDSPFLEVLKKKGFEVLLLVDPIDEYAITQLKEFDGKKLICVSKEGLELEETEAEKTEREAEAKQFEDLCKAVKDALGDKVEKVVVSNRITDSPCVLVTGQFGWSSNMERIMKAQALRDSSMSSYMASKKTLELNPHNAIVKELKKKVAEDKADKSVRDLTYLLFETALLTSGFSLDDPTSFAKRIHRMISLGLDVDEEEEAAPAPAAAEEVPPAEEASTSAMEEID</sequence>
<dbReference type="FunFam" id="3.30.230.80:FF:000001">
    <property type="entry name" value="Heat shock protein 90 alpha"/>
    <property type="match status" value="1"/>
</dbReference>
<gene>
    <name evidence="10" type="ORF">SCP_0402810</name>
</gene>
<keyword evidence="3" id="KW-0963">Cytoplasm</keyword>
<dbReference type="InterPro" id="IPR020575">
    <property type="entry name" value="Hsp90_N"/>
</dbReference>
<feature type="binding site" evidence="7">
    <location>
        <position position="103"/>
    </location>
    <ligand>
        <name>ATP</name>
        <dbReference type="ChEBI" id="CHEBI:30616"/>
    </ligand>
</feature>
<evidence type="ECO:0000313" key="11">
    <source>
        <dbReference type="Proteomes" id="UP000287166"/>
    </source>
</evidence>
<dbReference type="RefSeq" id="XP_027612820.1">
    <property type="nucleotide sequence ID" value="XM_027757019.1"/>
</dbReference>
<evidence type="ECO:0000256" key="6">
    <source>
        <dbReference type="ARBA" id="ARBA00023186"/>
    </source>
</evidence>
<dbReference type="STRING" id="139825.A0A401GIA5"/>
<dbReference type="InParanoid" id="A0A401GIA5"/>